<feature type="chain" id="PRO_5022735083" description="Secreted protein" evidence="1">
    <location>
        <begin position="29"/>
        <end position="83"/>
    </location>
</feature>
<sequence>MKSITKMLPVLGLVLGATMAMSMNFANPAPMNEYAIDPDDPDEYINVTDLTLGTHYTCSSTGACLYDAPDGNVIRNGTFAWKP</sequence>
<dbReference type="EMBL" id="VORW01000037">
    <property type="protein sequence ID" value="TXE01855.1"/>
    <property type="molecule type" value="Genomic_DNA"/>
</dbReference>
<feature type="signal peptide" evidence="1">
    <location>
        <begin position="1"/>
        <end position="28"/>
    </location>
</feature>
<evidence type="ECO:0000313" key="3">
    <source>
        <dbReference type="Proteomes" id="UP000321935"/>
    </source>
</evidence>
<organism evidence="2 3">
    <name type="scientific">Algoriphagus aquimarinus</name>
    <dbReference type="NCBI Taxonomy" id="237018"/>
    <lineage>
        <taxon>Bacteria</taxon>
        <taxon>Pseudomonadati</taxon>
        <taxon>Bacteroidota</taxon>
        <taxon>Cytophagia</taxon>
        <taxon>Cytophagales</taxon>
        <taxon>Cyclobacteriaceae</taxon>
        <taxon>Algoriphagus</taxon>
    </lineage>
</organism>
<reference evidence="2 3" key="1">
    <citation type="submission" date="2019-08" db="EMBL/GenBank/DDBJ databases">
        <title>Genomes sequence of Algoriphagus aquimarinus ACAM450.</title>
        <authorList>
            <person name="Bowman J.P."/>
        </authorList>
    </citation>
    <scope>NUCLEOTIDE SEQUENCE [LARGE SCALE GENOMIC DNA]</scope>
    <source>
        <strain evidence="2 3">ACAM 450</strain>
    </source>
</reference>
<comment type="caution">
    <text evidence="2">The sequence shown here is derived from an EMBL/GenBank/DDBJ whole genome shotgun (WGS) entry which is preliminary data.</text>
</comment>
<accession>A0A5C7A8T9</accession>
<gene>
    <name evidence="2" type="ORF">ESV85_21935</name>
</gene>
<evidence type="ECO:0000313" key="2">
    <source>
        <dbReference type="EMBL" id="TXE01855.1"/>
    </source>
</evidence>
<dbReference type="OrthoDB" id="827934at2"/>
<evidence type="ECO:0008006" key="4">
    <source>
        <dbReference type="Google" id="ProtNLM"/>
    </source>
</evidence>
<protein>
    <recommendedName>
        <fullName evidence="4">Secreted protein</fullName>
    </recommendedName>
</protein>
<keyword evidence="1" id="KW-0732">Signal</keyword>
<dbReference type="RefSeq" id="WP_146921463.1">
    <property type="nucleotide sequence ID" value="NZ_VORW01000037.1"/>
</dbReference>
<dbReference type="AlphaFoldDB" id="A0A5C7A8T9"/>
<proteinExistence type="predicted"/>
<evidence type="ECO:0000256" key="1">
    <source>
        <dbReference type="SAM" id="SignalP"/>
    </source>
</evidence>
<dbReference type="Proteomes" id="UP000321935">
    <property type="component" value="Unassembled WGS sequence"/>
</dbReference>
<name>A0A5C7A8T9_9BACT</name>